<reference evidence="7 8" key="1">
    <citation type="journal article" date="2014" name="Genome Biol. Evol.">
        <title>The secreted proteins of Achlya hypogyna and Thraustotheca clavata identify the ancestral oomycete secretome and reveal gene acquisitions by horizontal gene transfer.</title>
        <authorList>
            <person name="Misner I."/>
            <person name="Blouin N."/>
            <person name="Leonard G."/>
            <person name="Richards T.A."/>
            <person name="Lane C.E."/>
        </authorList>
    </citation>
    <scope>NUCLEOTIDE SEQUENCE [LARGE SCALE GENOMIC DNA]</scope>
    <source>
        <strain evidence="7 8">ATCC 34112</strain>
    </source>
</reference>
<keyword evidence="1" id="KW-0479">Metal-binding</keyword>
<feature type="compositionally biased region" description="Basic and acidic residues" evidence="5">
    <location>
        <begin position="54"/>
        <end position="68"/>
    </location>
</feature>
<evidence type="ECO:0000256" key="3">
    <source>
        <dbReference type="ARBA" id="ARBA00022833"/>
    </source>
</evidence>
<evidence type="ECO:0000313" key="8">
    <source>
        <dbReference type="Proteomes" id="UP000243217"/>
    </source>
</evidence>
<comment type="caution">
    <text evidence="7">The sequence shown here is derived from an EMBL/GenBank/DDBJ whole genome shotgun (WGS) entry which is preliminary data.</text>
</comment>
<sequence length="595" mass="67981">MKREKKRSRGSDDGIESKADTESTNIAAVSTPQSAEDSPSPKEFKKVQLNITIPDKDDTGSNKDVNTRDKKKKKKKRPSSSRQAEDNVEDIEEQEAKWVQCDSCRKWRTVPQELDLEAMPEKWYCRMNHWDKMYASCDVPEEVVQPKKKKVKTETSGDAPSPSAVLLTTSITEREKKLTKKEQKKQSVKTLEKEIKWVQCENVNCGKWRVVPPNIDESSLPTKWYCHLNTWSPDLAHCHAENPPEVESVLNKKTTKPKRTKESARSPRLSLTSLDATPDVDTPTSTSASQSQPLSTTGASSTKAPFGDKKQKVKKAILEWAQCEKCNKWRKLPHHVKPSTLPDKWYCSMNHWNVALANCSAPQEEDNEPFSHDPNDYPKTPFPKKKGKLSYRELIYGGNGHIRKAYTEESSTLSFECDGKIYHRDDMYRNSSMYQPRVPLDYPHNQKHDAPSAEAIDVVLSMEESVACQKQILRVLHDTTKCRSTLDIVLELNSEAFASGMVFSYPIVQKCLASMVEQGMVESSKEETIVKVTMPLEISTYAKAYYVAGENNHDIRTWEERRPQPQVRYRRKINYRPPLKLAKPWKQKGFLGLPT</sequence>
<dbReference type="PANTHER" id="PTHR15999:SF2">
    <property type="entry name" value="ZINC FINGER CW-TYPE PWWP DOMAIN PROTEIN 1"/>
    <property type="match status" value="1"/>
</dbReference>
<dbReference type="InterPro" id="IPR011124">
    <property type="entry name" value="Znf_CW"/>
</dbReference>
<feature type="region of interest" description="Disordered" evidence="5">
    <location>
        <begin position="1"/>
        <end position="93"/>
    </location>
</feature>
<dbReference type="Gene3D" id="3.30.40.100">
    <property type="match status" value="3"/>
</dbReference>
<evidence type="ECO:0000256" key="4">
    <source>
        <dbReference type="SAM" id="Coils"/>
    </source>
</evidence>
<name>A0A1V9Z3B0_9STRA</name>
<dbReference type="OrthoDB" id="757982at2759"/>
<evidence type="ECO:0000313" key="7">
    <source>
        <dbReference type="EMBL" id="OQR92489.1"/>
    </source>
</evidence>
<feature type="region of interest" description="Disordered" evidence="5">
    <location>
        <begin position="246"/>
        <end position="308"/>
    </location>
</feature>
<protein>
    <recommendedName>
        <fullName evidence="6">CW-type domain-containing protein</fullName>
    </recommendedName>
</protein>
<feature type="compositionally biased region" description="Basic residues" evidence="5">
    <location>
        <begin position="69"/>
        <end position="79"/>
    </location>
</feature>
<feature type="domain" description="CW-type" evidence="6">
    <location>
        <begin position="92"/>
        <end position="145"/>
    </location>
</feature>
<dbReference type="Pfam" id="PF07496">
    <property type="entry name" value="zf-CW"/>
    <property type="match status" value="3"/>
</dbReference>
<dbReference type="GO" id="GO:0008270">
    <property type="term" value="F:zinc ion binding"/>
    <property type="evidence" value="ECO:0007669"/>
    <property type="project" value="UniProtKB-KW"/>
</dbReference>
<evidence type="ECO:0000256" key="1">
    <source>
        <dbReference type="ARBA" id="ARBA00022723"/>
    </source>
</evidence>
<feature type="compositionally biased region" description="Basic and acidic residues" evidence="5">
    <location>
        <begin position="1"/>
        <end position="21"/>
    </location>
</feature>
<keyword evidence="2" id="KW-0863">Zinc-finger</keyword>
<accession>A0A1V9Z3B0</accession>
<dbReference type="EMBL" id="JNBS01002323">
    <property type="protein sequence ID" value="OQR92489.1"/>
    <property type="molecule type" value="Genomic_DNA"/>
</dbReference>
<gene>
    <name evidence="7" type="ORF">THRCLA_22383</name>
</gene>
<keyword evidence="3" id="KW-0862">Zinc</keyword>
<proteinExistence type="predicted"/>
<evidence type="ECO:0000256" key="5">
    <source>
        <dbReference type="SAM" id="MobiDB-lite"/>
    </source>
</evidence>
<feature type="compositionally biased region" description="Polar residues" evidence="5">
    <location>
        <begin position="22"/>
        <end position="37"/>
    </location>
</feature>
<feature type="domain" description="CW-type" evidence="6">
    <location>
        <begin position="314"/>
        <end position="367"/>
    </location>
</feature>
<dbReference type="PANTHER" id="PTHR15999">
    <property type="entry name" value="ZINC FINGER CW-TYPE PWWP DOMAIN PROTEIN 1"/>
    <property type="match status" value="1"/>
</dbReference>
<dbReference type="AlphaFoldDB" id="A0A1V9Z3B0"/>
<feature type="domain" description="CW-type" evidence="6">
    <location>
        <begin position="191"/>
        <end position="246"/>
    </location>
</feature>
<evidence type="ECO:0000256" key="2">
    <source>
        <dbReference type="ARBA" id="ARBA00022771"/>
    </source>
</evidence>
<dbReference type="PROSITE" id="PS51050">
    <property type="entry name" value="ZF_CW"/>
    <property type="match status" value="3"/>
</dbReference>
<feature type="region of interest" description="Disordered" evidence="5">
    <location>
        <begin position="363"/>
        <end position="383"/>
    </location>
</feature>
<keyword evidence="8" id="KW-1185">Reference proteome</keyword>
<evidence type="ECO:0000259" key="6">
    <source>
        <dbReference type="PROSITE" id="PS51050"/>
    </source>
</evidence>
<feature type="compositionally biased region" description="Low complexity" evidence="5">
    <location>
        <begin position="282"/>
        <end position="297"/>
    </location>
</feature>
<organism evidence="7 8">
    <name type="scientific">Thraustotheca clavata</name>
    <dbReference type="NCBI Taxonomy" id="74557"/>
    <lineage>
        <taxon>Eukaryota</taxon>
        <taxon>Sar</taxon>
        <taxon>Stramenopiles</taxon>
        <taxon>Oomycota</taxon>
        <taxon>Saprolegniomycetes</taxon>
        <taxon>Saprolegniales</taxon>
        <taxon>Achlyaceae</taxon>
        <taxon>Thraustotheca</taxon>
    </lineage>
</organism>
<dbReference type="Proteomes" id="UP000243217">
    <property type="component" value="Unassembled WGS sequence"/>
</dbReference>
<dbReference type="STRING" id="74557.A0A1V9Z3B0"/>
<feature type="coiled-coil region" evidence="4">
    <location>
        <begin position="174"/>
        <end position="201"/>
    </location>
</feature>
<dbReference type="InterPro" id="IPR042778">
    <property type="entry name" value="ZCWPW1/ZCWPW2"/>
</dbReference>
<keyword evidence="4" id="KW-0175">Coiled coil</keyword>